<dbReference type="Proteomes" id="UP001520878">
    <property type="component" value="Unassembled WGS sequence"/>
</dbReference>
<comment type="caution">
    <text evidence="1">The sequence shown here is derived from an EMBL/GenBank/DDBJ whole genome shotgun (WGS) entry which is preliminary data.</text>
</comment>
<evidence type="ECO:0000313" key="1">
    <source>
        <dbReference type="EMBL" id="MCC2615172.1"/>
    </source>
</evidence>
<sequence>MIIDAILSIGKTLWDVGVDVKGQQQQQRERSADYLNSVAQVLVDAADSLQKREVPHGKCEELFHHAQDFDAVMEGLLDDEQRHALAQRLQETWEIERAFAELEQLKFDQQADAQIILLRKAAGYFRAVSAKLLIGG</sequence>
<dbReference type="EMBL" id="JAJEWP010000001">
    <property type="protein sequence ID" value="MCC2615172.1"/>
    <property type="molecule type" value="Genomic_DNA"/>
</dbReference>
<evidence type="ECO:0008006" key="3">
    <source>
        <dbReference type="Google" id="ProtNLM"/>
    </source>
</evidence>
<accession>A0ABS8G3K5</accession>
<evidence type="ECO:0000313" key="2">
    <source>
        <dbReference type="Proteomes" id="UP001520878"/>
    </source>
</evidence>
<proteinExistence type="predicted"/>
<name>A0ABS8G3K5_9ALTE</name>
<organism evidence="1 2">
    <name type="scientific">Fluctibacter halophilus</name>
    <dbReference type="NCBI Taxonomy" id="226011"/>
    <lineage>
        <taxon>Bacteria</taxon>
        <taxon>Pseudomonadati</taxon>
        <taxon>Pseudomonadota</taxon>
        <taxon>Gammaproteobacteria</taxon>
        <taxon>Alteromonadales</taxon>
        <taxon>Alteromonadaceae</taxon>
        <taxon>Fluctibacter</taxon>
    </lineage>
</organism>
<keyword evidence="2" id="KW-1185">Reference proteome</keyword>
<protein>
    <recommendedName>
        <fullName evidence="3">Co-chaperone DjlA N-terminal domain-containing protein</fullName>
    </recommendedName>
</protein>
<reference evidence="1 2" key="1">
    <citation type="submission" date="2021-10" db="EMBL/GenBank/DDBJ databases">
        <title>Draft genome of Aestuariibacter halophilus JC2043.</title>
        <authorList>
            <person name="Emsley S.A."/>
            <person name="Pfannmuller K.M."/>
            <person name="Ushijima B."/>
            <person name="Saw J.H."/>
            <person name="Videau P."/>
        </authorList>
    </citation>
    <scope>NUCLEOTIDE SEQUENCE [LARGE SCALE GENOMIC DNA]</scope>
    <source>
        <strain evidence="1 2">JC2043</strain>
    </source>
</reference>
<gene>
    <name evidence="1" type="ORF">LJ739_02800</name>
</gene>
<dbReference type="RefSeq" id="WP_229157081.1">
    <property type="nucleotide sequence ID" value="NZ_JAJEWP010000001.1"/>
</dbReference>